<dbReference type="GO" id="GO:0009097">
    <property type="term" value="P:isoleucine biosynthetic process"/>
    <property type="evidence" value="ECO:0007669"/>
    <property type="project" value="UniProtKB-UniPathway"/>
</dbReference>
<dbReference type="InterPro" id="IPR000891">
    <property type="entry name" value="PYR_CT"/>
</dbReference>
<dbReference type="InterPro" id="IPR013785">
    <property type="entry name" value="Aldolase_TIM"/>
</dbReference>
<feature type="signal peptide" evidence="12">
    <location>
        <begin position="1"/>
        <end position="24"/>
    </location>
</feature>
<name>A0A7S4QUS5_9STRA</name>
<dbReference type="PROSITE" id="PS50991">
    <property type="entry name" value="PYR_CT"/>
    <property type="match status" value="1"/>
</dbReference>
<dbReference type="SUPFAM" id="SSF110921">
    <property type="entry name" value="2-isopropylmalate synthase LeuA, allosteric (dimerisation) domain"/>
    <property type="match status" value="1"/>
</dbReference>
<evidence type="ECO:0000256" key="4">
    <source>
        <dbReference type="ARBA" id="ARBA00022325"/>
    </source>
</evidence>
<keyword evidence="8" id="KW-0100">Branched-chain amino acid biosynthesis</keyword>
<dbReference type="PROSITE" id="PS00815">
    <property type="entry name" value="AIPM_HOMOCIT_SYNTH_1"/>
    <property type="match status" value="1"/>
</dbReference>
<dbReference type="InterPro" id="IPR054691">
    <property type="entry name" value="LeuA/HCS_post-cat"/>
</dbReference>
<feature type="region of interest" description="Disordered" evidence="11">
    <location>
        <begin position="67"/>
        <end position="86"/>
    </location>
</feature>
<keyword evidence="5" id="KW-0028">Amino-acid biosynthesis</keyword>
<dbReference type="GO" id="GO:0043714">
    <property type="term" value="F:(R)-citramalate synthase activity"/>
    <property type="evidence" value="ECO:0007669"/>
    <property type="project" value="UniProtKB-EC"/>
</dbReference>
<feature type="compositionally biased region" description="Polar residues" evidence="11">
    <location>
        <begin position="41"/>
        <end position="56"/>
    </location>
</feature>
<protein>
    <recommendedName>
        <fullName evidence="4">(R)-citramalate synthase</fullName>
        <ecNumber evidence="3">2.3.3.13</ecNumber>
        <ecNumber evidence="9">2.3.3.21</ecNumber>
    </recommendedName>
</protein>
<sequence length="663" mass="71543">MKVANPTCLALLLALSRYTTTTTAFVVPNHKSKRTRAFHVESSSTTQVTTNKNNVDAENDKWLSESIEDELQKKSSSSSSGHAVDDGAVVGPGAVLVYDTSLRDGTQGESISASCEDKLKIANRLSTFGVDYIEAGWPGSNPKDAEFFTRAQTELSPSAKSKLVAFGSTRRKAIAVEQDAQIQMLLDSHAPTCCIVAKSHLWQVTDIIRATPQENLDMIADSVAYLTSQNRRVFIDLEHFFDGYTFDEDYAMKCCQAAVDAGAKGLVLCDTNGGSMPWDVAHITSKVVQTFPQVTVGMHAHNDCGMAVANSLMAAKSGAGMIQGTINGIGERTGNADLCSIVPSLSLHVKSNLTCNPSLANITSLSRFIDETLNRSPDSAAPYVGASAFAHKGGLHVAAMERSPMSYQHVEPALVGNEKRVLVSELSGRQNILGKFRDAGLVDHPDDDPVEERASAILNRVKHLESIGYTFEGADASVHLMILHSTRGYCPPFRILDYSAQVYDNNMDSASRVLEKGKLEHANGMGSSTARATIKVRTLNLDDEAYTSGDAPLAFIDRLEVSDGNGPVDALSSALKRALSPPHPFLNTIELTDYKVRILDPEKATGATTRVMIDFEDTTTGESWTTVSVDRNVISASLNALVDGFEYALVQHSDSCVLCDDAY</sequence>
<evidence type="ECO:0000256" key="10">
    <source>
        <dbReference type="RuleBase" id="RU003523"/>
    </source>
</evidence>
<evidence type="ECO:0000256" key="3">
    <source>
        <dbReference type="ARBA" id="ARBA00012973"/>
    </source>
</evidence>
<dbReference type="EC" id="2.3.3.21" evidence="9"/>
<dbReference type="InterPro" id="IPR036230">
    <property type="entry name" value="LeuA_allosteric_dom_sf"/>
</dbReference>
<dbReference type="SMART" id="SM00917">
    <property type="entry name" value="LeuA_dimer"/>
    <property type="match status" value="1"/>
</dbReference>
<comment type="similarity">
    <text evidence="2 10">Belongs to the alpha-IPM synthase/homocitrate synthase family.</text>
</comment>
<dbReference type="PROSITE" id="PS00816">
    <property type="entry name" value="AIPM_HOMOCIT_SYNTH_2"/>
    <property type="match status" value="1"/>
</dbReference>
<evidence type="ECO:0000256" key="6">
    <source>
        <dbReference type="ARBA" id="ARBA00022624"/>
    </source>
</evidence>
<feature type="chain" id="PRO_5031287638" description="(R)-citramalate synthase" evidence="12">
    <location>
        <begin position="25"/>
        <end position="663"/>
    </location>
</feature>
<evidence type="ECO:0000256" key="11">
    <source>
        <dbReference type="SAM" id="MobiDB-lite"/>
    </source>
</evidence>
<reference evidence="14" key="1">
    <citation type="submission" date="2021-01" db="EMBL/GenBank/DDBJ databases">
        <authorList>
            <person name="Corre E."/>
            <person name="Pelletier E."/>
            <person name="Niang G."/>
            <person name="Scheremetjew M."/>
            <person name="Finn R."/>
            <person name="Kale V."/>
            <person name="Holt S."/>
            <person name="Cochrane G."/>
            <person name="Meng A."/>
            <person name="Brown T."/>
            <person name="Cohen L."/>
        </authorList>
    </citation>
    <scope>NUCLEOTIDE SEQUENCE</scope>
    <source>
        <strain evidence="14">GSO104</strain>
    </source>
</reference>
<feature type="region of interest" description="Disordered" evidence="11">
    <location>
        <begin position="37"/>
        <end position="59"/>
    </location>
</feature>
<dbReference type="PANTHER" id="PTHR43538:SF1">
    <property type="entry name" value="(R)-CITRAMALATE SYNTHASE"/>
    <property type="match status" value="1"/>
</dbReference>
<gene>
    <name evidence="14" type="ORF">DBRI00130_LOCUS8287</name>
</gene>
<feature type="domain" description="Pyruvate carboxyltransferase" evidence="13">
    <location>
        <begin position="95"/>
        <end position="363"/>
    </location>
</feature>
<accession>A0A7S4QUS5</accession>
<dbReference type="Gene3D" id="1.10.238.260">
    <property type="match status" value="1"/>
</dbReference>
<keyword evidence="6" id="KW-0412">Isoleucine biosynthesis</keyword>
<dbReference type="NCBIfam" id="TIGR00977">
    <property type="entry name" value="citramal_synth"/>
    <property type="match status" value="1"/>
</dbReference>
<dbReference type="Gene3D" id="3.30.160.270">
    <property type="match status" value="1"/>
</dbReference>
<dbReference type="GO" id="GO:0003852">
    <property type="term" value="F:2-isopropylmalate synthase activity"/>
    <property type="evidence" value="ECO:0007669"/>
    <property type="project" value="UniProtKB-EC"/>
</dbReference>
<dbReference type="AlphaFoldDB" id="A0A7S4QUS5"/>
<dbReference type="GO" id="GO:0009098">
    <property type="term" value="P:L-leucine biosynthetic process"/>
    <property type="evidence" value="ECO:0007669"/>
    <property type="project" value="InterPro"/>
</dbReference>
<evidence type="ECO:0000313" key="14">
    <source>
        <dbReference type="EMBL" id="CAE4594574.1"/>
    </source>
</evidence>
<evidence type="ECO:0000256" key="8">
    <source>
        <dbReference type="ARBA" id="ARBA00023304"/>
    </source>
</evidence>
<evidence type="ECO:0000256" key="2">
    <source>
        <dbReference type="ARBA" id="ARBA00006154"/>
    </source>
</evidence>
<dbReference type="Pfam" id="PF22617">
    <property type="entry name" value="HCS_D2"/>
    <property type="match status" value="1"/>
</dbReference>
<evidence type="ECO:0000256" key="5">
    <source>
        <dbReference type="ARBA" id="ARBA00022605"/>
    </source>
</evidence>
<keyword evidence="12" id="KW-0732">Signal</keyword>
<evidence type="ECO:0000256" key="7">
    <source>
        <dbReference type="ARBA" id="ARBA00022679"/>
    </source>
</evidence>
<dbReference type="InterPro" id="IPR005675">
    <property type="entry name" value="Citramal_synthase"/>
</dbReference>
<dbReference type="UniPathway" id="UPA00047">
    <property type="reaction ID" value="UER00066"/>
</dbReference>
<dbReference type="EC" id="2.3.3.13" evidence="3"/>
<evidence type="ECO:0000256" key="9">
    <source>
        <dbReference type="ARBA" id="ARBA00034330"/>
    </source>
</evidence>
<organism evidence="14">
    <name type="scientific">Ditylum brightwellii</name>
    <dbReference type="NCBI Taxonomy" id="49249"/>
    <lineage>
        <taxon>Eukaryota</taxon>
        <taxon>Sar</taxon>
        <taxon>Stramenopiles</taxon>
        <taxon>Ochrophyta</taxon>
        <taxon>Bacillariophyta</taxon>
        <taxon>Mediophyceae</taxon>
        <taxon>Lithodesmiophycidae</taxon>
        <taxon>Lithodesmiales</taxon>
        <taxon>Lithodesmiaceae</taxon>
        <taxon>Ditylum</taxon>
    </lineage>
</organism>
<dbReference type="Pfam" id="PF00682">
    <property type="entry name" value="HMGL-like"/>
    <property type="match status" value="1"/>
</dbReference>
<dbReference type="PANTHER" id="PTHR43538">
    <property type="entry name" value="ALPHA-IPM SYNTHASE/HOMOCITRATE SYNTHASE"/>
    <property type="match status" value="1"/>
</dbReference>
<evidence type="ECO:0000256" key="1">
    <source>
        <dbReference type="ARBA" id="ARBA00004743"/>
    </source>
</evidence>
<proteinExistence type="inferred from homology"/>
<evidence type="ECO:0000259" key="13">
    <source>
        <dbReference type="PROSITE" id="PS50991"/>
    </source>
</evidence>
<evidence type="ECO:0000256" key="12">
    <source>
        <dbReference type="SAM" id="SignalP"/>
    </source>
</evidence>
<dbReference type="CDD" id="cd07941">
    <property type="entry name" value="DRE_TIM_LeuA3"/>
    <property type="match status" value="1"/>
</dbReference>
<dbReference type="InterPro" id="IPR002034">
    <property type="entry name" value="AIPM/Hcit_synth_CS"/>
</dbReference>
<dbReference type="InterPro" id="IPR013709">
    <property type="entry name" value="2-isopropylmalate_synth_dimer"/>
</dbReference>
<comment type="pathway">
    <text evidence="1">Amino-acid biosynthesis; L-isoleucine biosynthesis; 2-oxobutanoate from pyruvate: step 1/3.</text>
</comment>
<dbReference type="Pfam" id="PF08502">
    <property type="entry name" value="LeuA_dimer"/>
    <property type="match status" value="1"/>
</dbReference>
<dbReference type="EMBL" id="HBNS01010259">
    <property type="protein sequence ID" value="CAE4594574.1"/>
    <property type="molecule type" value="Transcribed_RNA"/>
</dbReference>
<feature type="compositionally biased region" description="Low complexity" evidence="11">
    <location>
        <begin position="75"/>
        <end position="86"/>
    </location>
</feature>
<dbReference type="SUPFAM" id="SSF51569">
    <property type="entry name" value="Aldolase"/>
    <property type="match status" value="1"/>
</dbReference>
<keyword evidence="7 10" id="KW-0808">Transferase</keyword>
<dbReference type="Gene3D" id="3.20.20.70">
    <property type="entry name" value="Aldolase class I"/>
    <property type="match status" value="1"/>
</dbReference>